<feature type="compositionally biased region" description="Low complexity" evidence="1">
    <location>
        <begin position="444"/>
        <end position="455"/>
    </location>
</feature>
<feature type="compositionally biased region" description="Basic and acidic residues" evidence="1">
    <location>
        <begin position="585"/>
        <end position="600"/>
    </location>
</feature>
<feature type="compositionally biased region" description="Basic and acidic residues" evidence="1">
    <location>
        <begin position="393"/>
        <end position="443"/>
    </location>
</feature>
<feature type="compositionally biased region" description="Basic and acidic residues" evidence="1">
    <location>
        <begin position="158"/>
        <end position="200"/>
    </location>
</feature>
<gene>
    <name evidence="3" type="ORF">LSALG_LOCUS27402</name>
</gene>
<proteinExistence type="predicted"/>
<dbReference type="AlphaFoldDB" id="A0AA35Z9T5"/>
<keyword evidence="2" id="KW-0812">Transmembrane</keyword>
<feature type="compositionally biased region" description="Polar residues" evidence="1">
    <location>
        <begin position="141"/>
        <end position="156"/>
    </location>
</feature>
<sequence length="612" mass="70220">MGANEIQIFVIKTVKNLGENCACCVKKYTFHYCLMFFACVLLYKFFPSVFIIVDFVVYSSPVVGFAFLVRRVFIRMERRPKVKSLGAKSKRWKELQSRRRFKSLHRVHVRKQHNKNSFMQDPPSVRQNSKETSNKLYNNMSAKDNKDVVSSTNNLVDKNPKEMHHNKFDEEYRKSNFDNNDKDKTKESLDVDEEKEKEKQDEHRIKTVRWLDEAEKSLMDLGISEDERSKRLESLMERRRSKKLSSFQVRRTGIGNTSCGQLSSLNIPKKNPFLSDNPASPVSAPSYMVKSNPFDLPYDPHEEKPILTGDTFEVEFRATHHKDSRHGPSRLGSFAPPKFTNYKYKTSFQTDFSIKQLPSGKLVTSTVENKKDDNKQDKRDDASNPNHSTIDNNAKEENKEADKKQPQQDDSKAAEKVFDIPDESNRISKNTKEKEIEHEKISIDDSSTSSSSSSCSEDEKRMMRPNKEAILHSLSMSRMRSVSLSLSQGKSFHRHAETFDCGPSSLFDKSKTDCFFFGGNKKIHYASMNSIASDLQVEVSDVGSPTSTSLNENLVDSVNSFDMDLNDVRLSDVDDFSDQSSVESDFSRTDHDSNEKTDSYANIEERCTFEKL</sequence>
<feature type="compositionally biased region" description="Basic and acidic residues" evidence="1">
    <location>
        <begin position="368"/>
        <end position="382"/>
    </location>
</feature>
<feature type="region of interest" description="Disordered" evidence="1">
    <location>
        <begin position="362"/>
        <end position="462"/>
    </location>
</feature>
<dbReference type="Proteomes" id="UP001177003">
    <property type="component" value="Chromosome 5"/>
</dbReference>
<feature type="region of interest" description="Disordered" evidence="1">
    <location>
        <begin position="576"/>
        <end position="600"/>
    </location>
</feature>
<accession>A0AA35Z9T5</accession>
<feature type="region of interest" description="Disordered" evidence="1">
    <location>
        <begin position="112"/>
        <end position="131"/>
    </location>
</feature>
<dbReference type="PANTHER" id="PTHR33870:SF4">
    <property type="entry name" value="CARDIOMYOPATHY-ASSOCIATED PROTEIN"/>
    <property type="match status" value="1"/>
</dbReference>
<dbReference type="PANTHER" id="PTHR33870">
    <property type="entry name" value="CARDIOMYOPATHY-ASSOCIATED PROTEIN"/>
    <property type="match status" value="1"/>
</dbReference>
<evidence type="ECO:0000256" key="1">
    <source>
        <dbReference type="SAM" id="MobiDB-lite"/>
    </source>
</evidence>
<keyword evidence="4" id="KW-1185">Reference proteome</keyword>
<feature type="region of interest" description="Disordered" evidence="1">
    <location>
        <begin position="141"/>
        <end position="200"/>
    </location>
</feature>
<protein>
    <submittedName>
        <fullName evidence="3">Uncharacterized protein</fullName>
    </submittedName>
</protein>
<feature type="compositionally biased region" description="Polar residues" evidence="1">
    <location>
        <begin position="115"/>
        <end position="127"/>
    </location>
</feature>
<feature type="transmembrane region" description="Helical" evidence="2">
    <location>
        <begin position="45"/>
        <end position="69"/>
    </location>
</feature>
<organism evidence="3 4">
    <name type="scientific">Lactuca saligna</name>
    <name type="common">Willowleaf lettuce</name>
    <dbReference type="NCBI Taxonomy" id="75948"/>
    <lineage>
        <taxon>Eukaryota</taxon>
        <taxon>Viridiplantae</taxon>
        <taxon>Streptophyta</taxon>
        <taxon>Embryophyta</taxon>
        <taxon>Tracheophyta</taxon>
        <taxon>Spermatophyta</taxon>
        <taxon>Magnoliopsida</taxon>
        <taxon>eudicotyledons</taxon>
        <taxon>Gunneridae</taxon>
        <taxon>Pentapetalae</taxon>
        <taxon>asterids</taxon>
        <taxon>campanulids</taxon>
        <taxon>Asterales</taxon>
        <taxon>Asteraceae</taxon>
        <taxon>Cichorioideae</taxon>
        <taxon>Cichorieae</taxon>
        <taxon>Lactucinae</taxon>
        <taxon>Lactuca</taxon>
    </lineage>
</organism>
<dbReference type="EMBL" id="OX465081">
    <property type="protein sequence ID" value="CAI9288077.1"/>
    <property type="molecule type" value="Genomic_DNA"/>
</dbReference>
<evidence type="ECO:0000313" key="4">
    <source>
        <dbReference type="Proteomes" id="UP001177003"/>
    </source>
</evidence>
<evidence type="ECO:0000256" key="2">
    <source>
        <dbReference type="SAM" id="Phobius"/>
    </source>
</evidence>
<keyword evidence="2" id="KW-1133">Transmembrane helix</keyword>
<name>A0AA35Z9T5_LACSI</name>
<keyword evidence="2" id="KW-0472">Membrane</keyword>
<reference evidence="3" key="1">
    <citation type="submission" date="2023-04" db="EMBL/GenBank/DDBJ databases">
        <authorList>
            <person name="Vijverberg K."/>
            <person name="Xiong W."/>
            <person name="Schranz E."/>
        </authorList>
    </citation>
    <scope>NUCLEOTIDE SEQUENCE</scope>
</reference>
<evidence type="ECO:0000313" key="3">
    <source>
        <dbReference type="EMBL" id="CAI9288077.1"/>
    </source>
</evidence>